<dbReference type="GO" id="GO:0003824">
    <property type="term" value="F:catalytic activity"/>
    <property type="evidence" value="ECO:0007669"/>
    <property type="project" value="UniProtKB-ARBA"/>
</dbReference>
<dbReference type="CDD" id="cd00130">
    <property type="entry name" value="PAS"/>
    <property type="match status" value="1"/>
</dbReference>
<dbReference type="InterPro" id="IPR000160">
    <property type="entry name" value="GGDEF_dom"/>
</dbReference>
<accession>A0A9X0W8H1</accession>
<organism evidence="5 6">
    <name type="scientific">Lamprobacter modestohalophilus</name>
    <dbReference type="NCBI Taxonomy" id="1064514"/>
    <lineage>
        <taxon>Bacteria</taxon>
        <taxon>Pseudomonadati</taxon>
        <taxon>Pseudomonadota</taxon>
        <taxon>Gammaproteobacteria</taxon>
        <taxon>Chromatiales</taxon>
        <taxon>Chromatiaceae</taxon>
        <taxon>Lamprobacter</taxon>
    </lineage>
</organism>
<dbReference type="RefSeq" id="WP_200241118.1">
    <property type="nucleotide sequence ID" value="NZ_NRRY01000008.1"/>
</dbReference>
<proteinExistence type="predicted"/>
<dbReference type="Pfam" id="PF00990">
    <property type="entry name" value="GGDEF"/>
    <property type="match status" value="1"/>
</dbReference>
<dbReference type="Gene3D" id="3.30.450.20">
    <property type="entry name" value="PAS domain"/>
    <property type="match status" value="2"/>
</dbReference>
<dbReference type="EMBL" id="NRRY01000008">
    <property type="protein sequence ID" value="MBK1618213.1"/>
    <property type="molecule type" value="Genomic_DNA"/>
</dbReference>
<evidence type="ECO:0000256" key="1">
    <source>
        <dbReference type="ARBA" id="ARBA00001946"/>
    </source>
</evidence>
<dbReference type="InterPro" id="IPR035919">
    <property type="entry name" value="EAL_sf"/>
</dbReference>
<dbReference type="SMART" id="SM00267">
    <property type="entry name" value="GGDEF"/>
    <property type="match status" value="1"/>
</dbReference>
<dbReference type="InterPro" id="IPR052155">
    <property type="entry name" value="Biofilm_reg_signaling"/>
</dbReference>
<dbReference type="SUPFAM" id="SSF141868">
    <property type="entry name" value="EAL domain-like"/>
    <property type="match status" value="1"/>
</dbReference>
<gene>
    <name evidence="5" type="ORF">CKO42_07095</name>
</gene>
<dbReference type="PROSITE" id="PS50887">
    <property type="entry name" value="GGDEF"/>
    <property type="match status" value="1"/>
</dbReference>
<dbReference type="InterPro" id="IPR035965">
    <property type="entry name" value="PAS-like_dom_sf"/>
</dbReference>
<feature type="domain" description="GGDEF" evidence="4">
    <location>
        <begin position="351"/>
        <end position="484"/>
    </location>
</feature>
<dbReference type="PANTHER" id="PTHR44757">
    <property type="entry name" value="DIGUANYLATE CYCLASE DGCP"/>
    <property type="match status" value="1"/>
</dbReference>
<dbReference type="InterPro" id="IPR043128">
    <property type="entry name" value="Rev_trsase/Diguanyl_cyclase"/>
</dbReference>
<dbReference type="InterPro" id="IPR000014">
    <property type="entry name" value="PAS"/>
</dbReference>
<dbReference type="FunFam" id="3.30.70.270:FF:000001">
    <property type="entry name" value="Diguanylate cyclase domain protein"/>
    <property type="match status" value="1"/>
</dbReference>
<evidence type="ECO:0000313" key="5">
    <source>
        <dbReference type="EMBL" id="MBK1618213.1"/>
    </source>
</evidence>
<dbReference type="Pfam" id="PF13188">
    <property type="entry name" value="PAS_8"/>
    <property type="match status" value="1"/>
</dbReference>
<dbReference type="NCBIfam" id="TIGR00254">
    <property type="entry name" value="GGDEF"/>
    <property type="match status" value="1"/>
</dbReference>
<dbReference type="SMART" id="SM00091">
    <property type="entry name" value="PAS"/>
    <property type="match status" value="2"/>
</dbReference>
<dbReference type="Pfam" id="PF08447">
    <property type="entry name" value="PAS_3"/>
    <property type="match status" value="1"/>
</dbReference>
<dbReference type="Pfam" id="PF00563">
    <property type="entry name" value="EAL"/>
    <property type="match status" value="1"/>
</dbReference>
<dbReference type="SMART" id="SM00052">
    <property type="entry name" value="EAL"/>
    <property type="match status" value="1"/>
</dbReference>
<comment type="caution">
    <text evidence="5">The sequence shown here is derived from an EMBL/GenBank/DDBJ whole genome shotgun (WGS) entry which is preliminary data.</text>
</comment>
<dbReference type="CDD" id="cd01949">
    <property type="entry name" value="GGDEF"/>
    <property type="match status" value="1"/>
</dbReference>
<evidence type="ECO:0000259" key="3">
    <source>
        <dbReference type="PROSITE" id="PS50883"/>
    </source>
</evidence>
<protein>
    <recommendedName>
        <fullName evidence="7">EAL domain-containing protein</fullName>
    </recommendedName>
</protein>
<feature type="domain" description="PAS" evidence="2">
    <location>
        <begin position="62"/>
        <end position="107"/>
    </location>
</feature>
<evidence type="ECO:0008006" key="7">
    <source>
        <dbReference type="Google" id="ProtNLM"/>
    </source>
</evidence>
<evidence type="ECO:0000259" key="4">
    <source>
        <dbReference type="PROSITE" id="PS50887"/>
    </source>
</evidence>
<dbReference type="AlphaFoldDB" id="A0A9X0W8H1"/>
<dbReference type="PROSITE" id="PS50883">
    <property type="entry name" value="EAL"/>
    <property type="match status" value="1"/>
</dbReference>
<comment type="cofactor">
    <cofactor evidence="1">
        <name>Mg(2+)</name>
        <dbReference type="ChEBI" id="CHEBI:18420"/>
    </cofactor>
</comment>
<dbReference type="InterPro" id="IPR029787">
    <property type="entry name" value="Nucleotide_cyclase"/>
</dbReference>
<sequence>MTRYDNLSRVDLIRLLGSAEAALESDQGDGTQRLLHDLQLHQIELEIQNRDLGQAQADLEESHQRYAELYDFAPVGYLTLDRNGIIRSLNLTAAKLLGRERAGVVDRPLSGFLVNGNSMRLFAHLRAVFAAEPETSVTTEIKLQTSAAGPMRDLRFDSRAHPGADQDCRCLTTLTDVTETRQVERDRDEVRRRLDLAIEGGDIGTYRASLPAGRVHGDVRFYDMLGYRPGDLTLDWPGWLAMMHPDDRERVEMRLRPVLAAELDRFESEYRVRHRVGHWVWVLDRARVFARDQLVGGLELAGTHIEVTRRREAEVKLAHLADHDELTGLLNRRGMWQAIERIRSQATRSSAPYCLAILDLDHFKLVNDAYGHAAGDEVLRVVAGRLHKGLRQGDWIGRWGGEEMIALIPNTTVAQAVQSIERMREAVSAESIATESGEIQVTLSAGLACSRAANDDPNEMIARADAALYRAKDAGRNQVVFDGSEAGQRAISIAMRLQDAFRLTAIRPAFQPIVALSDQHLVGEEALARLVDLEHGNLAADAFLGVAQQLGLMHKIDALLLHNVIERLRAGQGTGDPTLLSFINLSGDLLLHPEEINRAAEALSGLSVLLGRAPPVVLTINEEQVVTSTAQVTKALGPLLEVGCQLALGRCGGEAGGLRFLAALPIRFVELDAGLVRQARESARARTLLQGLQHAARDLGLITLVKCIEDEATCEQLLELGVDWGQGYLFGRPSEPMLD</sequence>
<dbReference type="Gene3D" id="3.20.20.450">
    <property type="entry name" value="EAL domain"/>
    <property type="match status" value="1"/>
</dbReference>
<evidence type="ECO:0000259" key="2">
    <source>
        <dbReference type="PROSITE" id="PS50112"/>
    </source>
</evidence>
<dbReference type="InterPro" id="IPR013655">
    <property type="entry name" value="PAS_fold_3"/>
</dbReference>
<dbReference type="PANTHER" id="PTHR44757:SF2">
    <property type="entry name" value="BIOFILM ARCHITECTURE MAINTENANCE PROTEIN MBAA"/>
    <property type="match status" value="1"/>
</dbReference>
<dbReference type="InterPro" id="IPR001633">
    <property type="entry name" value="EAL_dom"/>
</dbReference>
<name>A0A9X0W8H1_9GAMM</name>
<dbReference type="Gene3D" id="3.30.70.270">
    <property type="match status" value="1"/>
</dbReference>
<reference evidence="5 6" key="1">
    <citation type="journal article" date="2020" name="Microorganisms">
        <title>Osmotic Adaptation and Compatible Solute Biosynthesis of Phototrophic Bacteria as Revealed from Genome Analyses.</title>
        <authorList>
            <person name="Imhoff J.F."/>
            <person name="Rahn T."/>
            <person name="Kunzel S."/>
            <person name="Keller A."/>
            <person name="Neulinger S.C."/>
        </authorList>
    </citation>
    <scope>NUCLEOTIDE SEQUENCE [LARGE SCALE GENOMIC DNA]</scope>
    <source>
        <strain evidence="5 6">DSM 25653</strain>
    </source>
</reference>
<feature type="domain" description="EAL" evidence="3">
    <location>
        <begin position="490"/>
        <end position="739"/>
    </location>
</feature>
<dbReference type="PROSITE" id="PS50112">
    <property type="entry name" value="PAS"/>
    <property type="match status" value="1"/>
</dbReference>
<dbReference type="Proteomes" id="UP001138768">
    <property type="component" value="Unassembled WGS sequence"/>
</dbReference>
<dbReference type="NCBIfam" id="TIGR00229">
    <property type="entry name" value="sensory_box"/>
    <property type="match status" value="1"/>
</dbReference>
<keyword evidence="6" id="KW-1185">Reference proteome</keyword>
<dbReference type="SUPFAM" id="SSF55785">
    <property type="entry name" value="PYP-like sensor domain (PAS domain)"/>
    <property type="match status" value="2"/>
</dbReference>
<evidence type="ECO:0000313" key="6">
    <source>
        <dbReference type="Proteomes" id="UP001138768"/>
    </source>
</evidence>
<dbReference type="CDD" id="cd01948">
    <property type="entry name" value="EAL"/>
    <property type="match status" value="1"/>
</dbReference>
<dbReference type="SUPFAM" id="SSF55073">
    <property type="entry name" value="Nucleotide cyclase"/>
    <property type="match status" value="1"/>
</dbReference>